<keyword evidence="3" id="KW-1185">Reference proteome</keyword>
<evidence type="ECO:0000256" key="1">
    <source>
        <dbReference type="SAM" id="Phobius"/>
    </source>
</evidence>
<name>A0A9P4N8L2_9PLEO</name>
<evidence type="ECO:0000313" key="2">
    <source>
        <dbReference type="EMBL" id="KAF2265376.1"/>
    </source>
</evidence>
<protein>
    <submittedName>
        <fullName evidence="2">Uncharacterized protein</fullName>
    </submittedName>
</protein>
<keyword evidence="1" id="KW-0812">Transmembrane</keyword>
<keyword evidence="1" id="KW-0472">Membrane</keyword>
<evidence type="ECO:0000313" key="3">
    <source>
        <dbReference type="Proteomes" id="UP000800093"/>
    </source>
</evidence>
<dbReference type="AlphaFoldDB" id="A0A9P4N8L2"/>
<gene>
    <name evidence="2" type="ORF">CC78DRAFT_543312</name>
</gene>
<dbReference type="Proteomes" id="UP000800093">
    <property type="component" value="Unassembled WGS sequence"/>
</dbReference>
<comment type="caution">
    <text evidence="2">The sequence shown here is derived from an EMBL/GenBank/DDBJ whole genome shotgun (WGS) entry which is preliminary data.</text>
</comment>
<organism evidence="2 3">
    <name type="scientific">Lojkania enalia</name>
    <dbReference type="NCBI Taxonomy" id="147567"/>
    <lineage>
        <taxon>Eukaryota</taxon>
        <taxon>Fungi</taxon>
        <taxon>Dikarya</taxon>
        <taxon>Ascomycota</taxon>
        <taxon>Pezizomycotina</taxon>
        <taxon>Dothideomycetes</taxon>
        <taxon>Pleosporomycetidae</taxon>
        <taxon>Pleosporales</taxon>
        <taxon>Pleosporales incertae sedis</taxon>
        <taxon>Lojkania</taxon>
    </lineage>
</organism>
<dbReference type="EMBL" id="ML986607">
    <property type="protein sequence ID" value="KAF2265376.1"/>
    <property type="molecule type" value="Genomic_DNA"/>
</dbReference>
<keyword evidence="1" id="KW-1133">Transmembrane helix</keyword>
<reference evidence="3" key="1">
    <citation type="journal article" date="2020" name="Stud. Mycol.">
        <title>101 Dothideomycetes genomes: A test case for predicting lifestyles and emergence of pathogens.</title>
        <authorList>
            <person name="Haridas S."/>
            <person name="Albert R."/>
            <person name="Binder M."/>
            <person name="Bloem J."/>
            <person name="LaButti K."/>
            <person name="Salamov A."/>
            <person name="Andreopoulos B."/>
            <person name="Baker S."/>
            <person name="Barry K."/>
            <person name="Bills G."/>
            <person name="Bluhm B."/>
            <person name="Cannon C."/>
            <person name="Castanera R."/>
            <person name="Culley D."/>
            <person name="Daum C."/>
            <person name="Ezra D."/>
            <person name="Gonzalez J."/>
            <person name="Henrissat B."/>
            <person name="Kuo A."/>
            <person name="Liang C."/>
            <person name="Lipzen A."/>
            <person name="Lutzoni F."/>
            <person name="Magnuson J."/>
            <person name="Mondo S."/>
            <person name="Nolan M."/>
            <person name="Ohm R."/>
            <person name="Pangilinan J."/>
            <person name="Park H.-J."/>
            <person name="Ramirez L."/>
            <person name="Alfaro M."/>
            <person name="Sun H."/>
            <person name="Tritt A."/>
            <person name="Yoshinaga Y."/>
            <person name="Zwiers L.-H."/>
            <person name="Turgeon B."/>
            <person name="Goodwin S."/>
            <person name="Spatafora J."/>
            <person name="Crous P."/>
            <person name="Grigoriev I."/>
        </authorList>
    </citation>
    <scope>NUCLEOTIDE SEQUENCE [LARGE SCALE GENOMIC DNA]</scope>
    <source>
        <strain evidence="3">CBS 304.66</strain>
    </source>
</reference>
<proteinExistence type="predicted"/>
<feature type="transmembrane region" description="Helical" evidence="1">
    <location>
        <begin position="6"/>
        <end position="29"/>
    </location>
</feature>
<accession>A0A9P4N8L2</accession>
<sequence>MSTASLRILASMVVLPALTVAAVATWRFYNIPRPPKSKSKLKLKIGSTRTLKVAPFEWPFPARMIKRSNYPPILERQYRLEICAPDRLTTWNGPDVPAFTI</sequence>